<feature type="compositionally biased region" description="Low complexity" evidence="1">
    <location>
        <begin position="218"/>
        <end position="227"/>
    </location>
</feature>
<evidence type="ECO:0000256" key="2">
    <source>
        <dbReference type="SAM" id="Phobius"/>
    </source>
</evidence>
<feature type="region of interest" description="Disordered" evidence="1">
    <location>
        <begin position="1"/>
        <end position="200"/>
    </location>
</feature>
<dbReference type="STRING" id="765420.OSCT_2791"/>
<feature type="compositionally biased region" description="Low complexity" evidence="1">
    <location>
        <begin position="633"/>
        <end position="642"/>
    </location>
</feature>
<dbReference type="Proteomes" id="UP000054010">
    <property type="component" value="Unassembled WGS sequence"/>
</dbReference>
<evidence type="ECO:0000313" key="4">
    <source>
        <dbReference type="Proteomes" id="UP000054010"/>
    </source>
</evidence>
<name>E1IHJ0_9CHLR</name>
<feature type="transmembrane region" description="Helical" evidence="2">
    <location>
        <begin position="1191"/>
        <end position="1211"/>
    </location>
</feature>
<gene>
    <name evidence="3" type="ORF">OSCT_2791</name>
</gene>
<organism evidence="3 4">
    <name type="scientific">Oscillochloris trichoides DG-6</name>
    <dbReference type="NCBI Taxonomy" id="765420"/>
    <lineage>
        <taxon>Bacteria</taxon>
        <taxon>Bacillati</taxon>
        <taxon>Chloroflexota</taxon>
        <taxon>Chloroflexia</taxon>
        <taxon>Chloroflexales</taxon>
        <taxon>Chloroflexineae</taxon>
        <taxon>Oscillochloridaceae</taxon>
        <taxon>Oscillochloris</taxon>
    </lineage>
</organism>
<feature type="compositionally biased region" description="Pro residues" evidence="1">
    <location>
        <begin position="390"/>
        <end position="400"/>
    </location>
</feature>
<feature type="compositionally biased region" description="Low complexity" evidence="1">
    <location>
        <begin position="674"/>
        <end position="683"/>
    </location>
</feature>
<evidence type="ECO:0000256" key="1">
    <source>
        <dbReference type="SAM" id="MobiDB-lite"/>
    </source>
</evidence>
<keyword evidence="2" id="KW-1133">Transmembrane helix</keyword>
<feature type="compositionally biased region" description="Low complexity" evidence="1">
    <location>
        <begin position="765"/>
        <end position="782"/>
    </location>
</feature>
<sequence>MEHLPIWLRNVPLPARPATGEPPAEAETPEWLREPGGAASPTLPPTPADDSLDWLREPEALPSPVGPAHQADDTPDWLRSLESEVGVTATGDTFLPPAAPHDDTPDWLREAVEERPTPPARPAAEPFGATSWLQSLVGEEAKEEVPEPTPEPTTTTTSRIKMPVGATDWLRSIGQEEEPEPVEPKPTPSEMIDVKSGVPDWLRDVSPSEILETMASDAPVSEPIAASPEPPAPAPMFDPLASNWLTAESSEEEEVVEAPAIEPATPPSAVPNEQDGIPSWLLEAVPDSFDLPDLPDQEETPGWLKDDVTVSPQAALQGADVPDWLHSAVDESADAGPDWLREPELPATAPAPSAPIPDDVPDWLRGADAPTVAVQSPTDDVPDWLREPEPPATAPAPSAPIPDDVPDWLRGADAPTMAVPSPADDVPDWLREPEPPPAAPPAPSAPSADDVPDWLRGADAPTMAVPTPADDVPDWLREPEPPPAAAPAPSASSADDVPDWLRGADAPTMAVPTPADDVPDWLREPEPPAAAPAPSADIPDWLRGEAEAPTTAVPTPADDVPDWLREPEPPAAASAPSADIPDWLRGEAEAPTTAAPAPDDVPDWLRGAEAPPPTFSGPAPSTDVPDWLRGEAEAPTTAAPAPDDVPDWLRQTEPPAAASAPSTDVPDWLRGEAEAPTTAAPPAEDIPDWLRQAEPPAAAPAPSTDVPDWLRQPEPSGAAAIPEDVPDWLRQPASPIPPSASDTSDSWLDKAPAPSNESDLPAWLSTDSDAAASDARGATSGDMSLPSWLRGVTDEPVAPPAAPRSPSSGDSTTSRRRRVNEDAEGDDFLKGTELPSWLRPIEPEPAQPSPERKALDWLTRLGGSEENENEGEGVSSLVPEPAAVALPARRIYERSPEQIEALALLERLVHSPYPAPVEAPLAAAPSRWQKIGLDRVLYMLFMLVLLIGMIVPAISTPFQTTTPSAPGAVALNEQLAQLSEDDVVLIAYEWNAQRASELRPLETAITSKLIAQRSKLILLSTNIQGTMLSFELRGPLRAAGYNIDPNGTVFGGRDYILLGYRPGGELALRRMAQNLRGELTSDFEGHDATPSLVATNFDDSPRISSLNDLAMIIVMADQPQDVQAWMEQIHSAAPAVPIAFLLPQETAPLVQPYLRLPNVYHLAGLPGALALQAQGEEVDTQMIAHMSGQQGLAIVTLVVLVIVSSLGVAIARARRTQRGAA</sequence>
<dbReference type="EMBL" id="ADVR01000116">
    <property type="protein sequence ID" value="EFO79353.1"/>
    <property type="molecule type" value="Genomic_DNA"/>
</dbReference>
<feature type="compositionally biased region" description="Low complexity" evidence="1">
    <location>
        <begin position="16"/>
        <end position="26"/>
    </location>
</feature>
<proteinExistence type="predicted"/>
<feature type="region of interest" description="Disordered" evidence="1">
    <location>
        <begin position="217"/>
        <end position="275"/>
    </location>
</feature>
<evidence type="ECO:0000313" key="3">
    <source>
        <dbReference type="EMBL" id="EFO79353.1"/>
    </source>
</evidence>
<keyword evidence="2" id="KW-0812">Transmembrane</keyword>
<feature type="transmembrane region" description="Helical" evidence="2">
    <location>
        <begin position="936"/>
        <end position="954"/>
    </location>
</feature>
<feature type="compositionally biased region" description="Low complexity" evidence="1">
    <location>
        <begin position="589"/>
        <end position="598"/>
    </location>
</feature>
<keyword evidence="2" id="KW-0472">Membrane</keyword>
<dbReference type="AlphaFoldDB" id="E1IHJ0"/>
<feature type="region of interest" description="Disordered" evidence="1">
    <location>
        <begin position="330"/>
        <end position="853"/>
    </location>
</feature>
<feature type="compositionally biased region" description="Basic and acidic residues" evidence="1">
    <location>
        <begin position="100"/>
        <end position="116"/>
    </location>
</feature>
<comment type="caution">
    <text evidence="3">The sequence shown here is derived from an EMBL/GenBank/DDBJ whole genome shotgun (WGS) entry which is preliminary data.</text>
</comment>
<dbReference type="eggNOG" id="COG4886">
    <property type="taxonomic scope" value="Bacteria"/>
</dbReference>
<feature type="compositionally biased region" description="Pro residues" evidence="1">
    <location>
        <begin position="435"/>
        <end position="444"/>
    </location>
</feature>
<dbReference type="PRINTS" id="PR01217">
    <property type="entry name" value="PRICHEXTENSN"/>
</dbReference>
<dbReference type="HOGENOM" id="CLU_300689_0_0_0"/>
<feature type="compositionally biased region" description="Low complexity" evidence="1">
    <location>
        <begin position="547"/>
        <end position="558"/>
    </location>
</feature>
<protein>
    <submittedName>
        <fullName evidence="3">Uncharacterized protein</fullName>
    </submittedName>
</protein>
<reference evidence="3 4" key="1">
    <citation type="journal article" date="2011" name="J. Bacteriol.">
        <title>Draft genome sequence of the anoxygenic filamentous phototrophic bacterium Oscillochloris trichoides subsp. DG-6.</title>
        <authorList>
            <person name="Kuznetsov B.B."/>
            <person name="Ivanovsky R.N."/>
            <person name="Keppen O.I."/>
            <person name="Sukhacheva M.V."/>
            <person name="Bumazhkin B.K."/>
            <person name="Patutina E.O."/>
            <person name="Beletsky A.V."/>
            <person name="Mardanov A.V."/>
            <person name="Baslerov R.V."/>
            <person name="Panteleeva A.N."/>
            <person name="Kolganova T.V."/>
            <person name="Ravin N.V."/>
            <person name="Skryabin K.G."/>
        </authorList>
    </citation>
    <scope>NUCLEOTIDE SEQUENCE [LARGE SCALE GENOMIC DNA]</scope>
    <source>
        <strain evidence="3 4">DG-6</strain>
    </source>
</reference>
<accession>E1IHJ0</accession>
<keyword evidence="4" id="KW-1185">Reference proteome</keyword>